<evidence type="ECO:0000313" key="2">
    <source>
        <dbReference type="EMBL" id="SVE38114.1"/>
    </source>
</evidence>
<evidence type="ECO:0000259" key="1">
    <source>
        <dbReference type="Pfam" id="PF07593"/>
    </source>
</evidence>
<proteinExistence type="predicted"/>
<feature type="non-terminal residue" evidence="2">
    <location>
        <position position="1"/>
    </location>
</feature>
<dbReference type="InterPro" id="IPR011519">
    <property type="entry name" value="UnbV_ASPIC"/>
</dbReference>
<accession>A0A383D1C8</accession>
<sequence length="110" mass="12087">IDARPTVLENRSAGRWLEVRLRGRKVNRSGIGARVTVSCGGQRQERYIQSGMSWASQCELSARFGLGPGAPIDEVRVDWPGGAAEIFSGTPRRPVITLVEGEGKRPKKER</sequence>
<dbReference type="Pfam" id="PF07593">
    <property type="entry name" value="UnbV_ASPIC"/>
    <property type="match status" value="1"/>
</dbReference>
<dbReference type="EMBL" id="UINC01213373">
    <property type="protein sequence ID" value="SVE38114.1"/>
    <property type="molecule type" value="Genomic_DNA"/>
</dbReference>
<reference evidence="2" key="1">
    <citation type="submission" date="2018-05" db="EMBL/GenBank/DDBJ databases">
        <authorList>
            <person name="Lanie J.A."/>
            <person name="Ng W.-L."/>
            <person name="Kazmierczak K.M."/>
            <person name="Andrzejewski T.M."/>
            <person name="Davidsen T.M."/>
            <person name="Wayne K.J."/>
            <person name="Tettelin H."/>
            <person name="Glass J.I."/>
            <person name="Rusch D."/>
            <person name="Podicherti R."/>
            <person name="Tsui H.-C.T."/>
            <person name="Winkler M.E."/>
        </authorList>
    </citation>
    <scope>NUCLEOTIDE SEQUENCE</scope>
</reference>
<dbReference type="InterPro" id="IPR027039">
    <property type="entry name" value="Crtac1"/>
</dbReference>
<dbReference type="PANTHER" id="PTHR16026">
    <property type="entry name" value="CARTILAGE ACIDIC PROTEIN 1"/>
    <property type="match status" value="1"/>
</dbReference>
<protein>
    <recommendedName>
        <fullName evidence="1">ASPIC/UnbV domain-containing protein</fullName>
    </recommendedName>
</protein>
<name>A0A383D1C8_9ZZZZ</name>
<dbReference type="AlphaFoldDB" id="A0A383D1C8"/>
<dbReference type="PANTHER" id="PTHR16026:SF0">
    <property type="entry name" value="CARTILAGE ACIDIC PROTEIN 1"/>
    <property type="match status" value="1"/>
</dbReference>
<gene>
    <name evidence="2" type="ORF">METZ01_LOCUS490968</name>
</gene>
<feature type="domain" description="ASPIC/UnbV" evidence="1">
    <location>
        <begin position="30"/>
        <end position="91"/>
    </location>
</feature>
<organism evidence="2">
    <name type="scientific">marine metagenome</name>
    <dbReference type="NCBI Taxonomy" id="408172"/>
    <lineage>
        <taxon>unclassified sequences</taxon>
        <taxon>metagenomes</taxon>
        <taxon>ecological metagenomes</taxon>
    </lineage>
</organism>